<dbReference type="AlphaFoldDB" id="A0A6G0HFT6"/>
<dbReference type="EMBL" id="REGW02000053">
    <property type="protein sequence ID" value="KAE8278039.1"/>
    <property type="molecule type" value="Genomic_DNA"/>
</dbReference>
<name>A0A6G0HFT6_LARCR</name>
<feature type="compositionally biased region" description="Low complexity" evidence="1">
    <location>
        <begin position="78"/>
        <end position="99"/>
    </location>
</feature>
<keyword evidence="3" id="KW-1185">Reference proteome</keyword>
<feature type="region of interest" description="Disordered" evidence="1">
    <location>
        <begin position="1"/>
        <end position="26"/>
    </location>
</feature>
<protein>
    <submittedName>
        <fullName evidence="2">Uncharacterized protein</fullName>
    </submittedName>
</protein>
<comment type="caution">
    <text evidence="2">The sequence shown here is derived from an EMBL/GenBank/DDBJ whole genome shotgun (WGS) entry which is preliminary data.</text>
</comment>
<sequence>MWRTPGRTPGRDPPPPSATYARTCSAENIGERVETKIKLLQRRNAALRRKLQAYGESELSTSSDEVEEVEPARPPQQQPRQQQQHPEQQQPSFSSSSSSSEEDKPAPPQQQQSKPSAKRKLPSSPGAPAETPRKKKVKTKHLSPEEESEKGDSYVEEYGQYIFCPEGTAKMQENAVSKISRAKVFIKYLTLSWSQTTYWTWEFLFNIPLLKSYPAVLRKAGLAPTTIILYVGQAISFIEYFRATPPKHSRITSGQTVVVIRELRKLHKDLNRTVLGHQALVKQAKGKKLVPREDLARCQALARAKMPSLLEAIEKAPPRDPKTWYKFFGYLPAYLSSIYGHRTGVLTRMRVKEVRETVGDDQRGYLINGWPWSGGGAKCGTIRTPPPPLQGHPDKPIFLLISGPRSGEGPHPLLQDGLGGDGAQGSPINNGR</sequence>
<organism evidence="2 3">
    <name type="scientific">Larimichthys crocea</name>
    <name type="common">Large yellow croaker</name>
    <name type="synonym">Pseudosciaena crocea</name>
    <dbReference type="NCBI Taxonomy" id="215358"/>
    <lineage>
        <taxon>Eukaryota</taxon>
        <taxon>Metazoa</taxon>
        <taxon>Chordata</taxon>
        <taxon>Craniata</taxon>
        <taxon>Vertebrata</taxon>
        <taxon>Euteleostomi</taxon>
        <taxon>Actinopterygii</taxon>
        <taxon>Neopterygii</taxon>
        <taxon>Teleostei</taxon>
        <taxon>Neoteleostei</taxon>
        <taxon>Acanthomorphata</taxon>
        <taxon>Eupercaria</taxon>
        <taxon>Sciaenidae</taxon>
        <taxon>Larimichthys</taxon>
    </lineage>
</organism>
<accession>A0A6G0HFT6</accession>
<gene>
    <name evidence="2" type="ORF">D5F01_LYC23905</name>
</gene>
<reference evidence="2 3" key="1">
    <citation type="submission" date="2019-07" db="EMBL/GenBank/DDBJ databases">
        <title>Chromosome genome assembly for large yellow croaker.</title>
        <authorList>
            <person name="Xiao S."/>
        </authorList>
    </citation>
    <scope>NUCLEOTIDE SEQUENCE [LARGE SCALE GENOMIC DNA]</scope>
    <source>
        <strain evidence="2">JMULYC20181020</strain>
        <tissue evidence="2">Muscle</tissue>
    </source>
</reference>
<feature type="region of interest" description="Disordered" evidence="1">
    <location>
        <begin position="401"/>
        <end position="432"/>
    </location>
</feature>
<evidence type="ECO:0000313" key="3">
    <source>
        <dbReference type="Proteomes" id="UP000424527"/>
    </source>
</evidence>
<feature type="region of interest" description="Disordered" evidence="1">
    <location>
        <begin position="53"/>
        <end position="152"/>
    </location>
</feature>
<proteinExistence type="predicted"/>
<evidence type="ECO:0000313" key="2">
    <source>
        <dbReference type="EMBL" id="KAE8278039.1"/>
    </source>
</evidence>
<dbReference type="Proteomes" id="UP000424527">
    <property type="component" value="Unassembled WGS sequence"/>
</dbReference>
<evidence type="ECO:0000256" key="1">
    <source>
        <dbReference type="SAM" id="MobiDB-lite"/>
    </source>
</evidence>